<accession>A0ACB7RZA1</accession>
<evidence type="ECO:0000313" key="1">
    <source>
        <dbReference type="EMBL" id="KAH6926991.1"/>
    </source>
</evidence>
<comment type="caution">
    <text evidence="1">The sequence shown here is derived from an EMBL/GenBank/DDBJ whole genome shotgun (WGS) entry which is preliminary data.</text>
</comment>
<keyword evidence="2" id="KW-1185">Reference proteome</keyword>
<gene>
    <name evidence="1" type="ORF">HPB50_024970</name>
</gene>
<protein>
    <submittedName>
        <fullName evidence="1">Uncharacterized protein</fullName>
    </submittedName>
</protein>
<proteinExistence type="predicted"/>
<dbReference type="Proteomes" id="UP000821845">
    <property type="component" value="Chromosome 7"/>
</dbReference>
<evidence type="ECO:0000313" key="2">
    <source>
        <dbReference type="Proteomes" id="UP000821845"/>
    </source>
</evidence>
<name>A0ACB7RZA1_HYAAI</name>
<organism evidence="1 2">
    <name type="scientific">Hyalomma asiaticum</name>
    <name type="common">Tick</name>
    <dbReference type="NCBI Taxonomy" id="266040"/>
    <lineage>
        <taxon>Eukaryota</taxon>
        <taxon>Metazoa</taxon>
        <taxon>Ecdysozoa</taxon>
        <taxon>Arthropoda</taxon>
        <taxon>Chelicerata</taxon>
        <taxon>Arachnida</taxon>
        <taxon>Acari</taxon>
        <taxon>Parasitiformes</taxon>
        <taxon>Ixodida</taxon>
        <taxon>Ixodoidea</taxon>
        <taxon>Ixodidae</taxon>
        <taxon>Hyalomminae</taxon>
        <taxon>Hyalomma</taxon>
    </lineage>
</organism>
<sequence length="825" mass="89908">MSRESERFSESADLQRHVDVEDGEIDHGEGGDDCRGDADYEGYDRESFSTRGGAGASRSRFGQTCTPAFRGHPAMTRPFGPGGDFGYGRGGVPSRNCTPWFGAGHPWLRPPARGRWFPSPRGNRDGDPPPQRRPFFRGQPTQPGTSPRYPRIRGRFGGALGPRRGSFFHNNGAASHDYDHTQYGDRQDDADGRRRYLRERLQQDKPHRERSRPEGCEIIRKEHRRQGFHKTDDRRGHRETRTLCSTSDATDSENGEPNRPARDSEEDSSTSSSRIRIRSVAARVAGEAREQARGARTTTCGTSRLRTETSTERGPDEDDHRLKKRAGSLRPSSRSSHDQSKNVSAKPAAREVLESVEPPVVTTKAKTHGAKDKGRRRHRVGCSKHASSGRSPTAKRPALDRSAVKEKEKAAINAYQSLFSPISDDSGGDEIEPIDTDSAKNIFGSHSGNDEQEVRQCASKMTSQTLLASSDSTTNLCRERPACEDVARQIIKTVRPTETADNVSTVAERCVISEPSEVDKCPEIDDFEKVTCSQLDDAAAEGLSEISDPAACVEFTETCQPDLDSERETGRATGGESTDADDVLSADRSPTESVDRADHTASPPVAVNLLDTAASPQNCDRDAMKEPPHGSVLDEQCAAYVPSQRIDVRDDSTGDCTATLDPCEQDTVSFASTLSSCSADGVSLSSDDTSTETVSISTAEILFELNTIAALSVHEYFGDEVAMTQTVSWYVTGRRANELQVCSEQIQQLLVAAASSERAEIDRMATTTAASALHSQKNVVLRVVIPSGDGQDNEFPPGRSQGPKTTPPSAQERRRGLYTNSAGMA</sequence>
<reference evidence="1" key="1">
    <citation type="submission" date="2020-05" db="EMBL/GenBank/DDBJ databases">
        <title>Large-scale comparative analyses of tick genomes elucidate their genetic diversity and vector capacities.</title>
        <authorList>
            <person name="Jia N."/>
            <person name="Wang J."/>
            <person name="Shi W."/>
            <person name="Du L."/>
            <person name="Sun Y."/>
            <person name="Zhan W."/>
            <person name="Jiang J."/>
            <person name="Wang Q."/>
            <person name="Zhang B."/>
            <person name="Ji P."/>
            <person name="Sakyi L.B."/>
            <person name="Cui X."/>
            <person name="Yuan T."/>
            <person name="Jiang B."/>
            <person name="Yang W."/>
            <person name="Lam T.T.-Y."/>
            <person name="Chang Q."/>
            <person name="Ding S."/>
            <person name="Wang X."/>
            <person name="Zhu J."/>
            <person name="Ruan X."/>
            <person name="Zhao L."/>
            <person name="Wei J."/>
            <person name="Que T."/>
            <person name="Du C."/>
            <person name="Cheng J."/>
            <person name="Dai P."/>
            <person name="Han X."/>
            <person name="Huang E."/>
            <person name="Gao Y."/>
            <person name="Liu J."/>
            <person name="Shao H."/>
            <person name="Ye R."/>
            <person name="Li L."/>
            <person name="Wei W."/>
            <person name="Wang X."/>
            <person name="Wang C."/>
            <person name="Yang T."/>
            <person name="Huo Q."/>
            <person name="Li W."/>
            <person name="Guo W."/>
            <person name="Chen H."/>
            <person name="Zhou L."/>
            <person name="Ni X."/>
            <person name="Tian J."/>
            <person name="Zhou Y."/>
            <person name="Sheng Y."/>
            <person name="Liu T."/>
            <person name="Pan Y."/>
            <person name="Xia L."/>
            <person name="Li J."/>
            <person name="Zhao F."/>
            <person name="Cao W."/>
        </authorList>
    </citation>
    <scope>NUCLEOTIDE SEQUENCE</scope>
    <source>
        <strain evidence="1">Hyas-2018</strain>
    </source>
</reference>
<dbReference type="EMBL" id="CM023487">
    <property type="protein sequence ID" value="KAH6926991.1"/>
    <property type="molecule type" value="Genomic_DNA"/>
</dbReference>